<evidence type="ECO:0000256" key="5">
    <source>
        <dbReference type="ARBA" id="ARBA00022989"/>
    </source>
</evidence>
<feature type="transmembrane region" description="Helical" evidence="8">
    <location>
        <begin position="154"/>
        <end position="171"/>
    </location>
</feature>
<evidence type="ECO:0000256" key="6">
    <source>
        <dbReference type="ARBA" id="ARBA00023136"/>
    </source>
</evidence>
<protein>
    <submittedName>
        <fullName evidence="10">Phosphatase PAP2 family protein</fullName>
    </submittedName>
</protein>
<dbReference type="GO" id="GO:0016787">
    <property type="term" value="F:hydrolase activity"/>
    <property type="evidence" value="ECO:0007669"/>
    <property type="project" value="UniProtKB-KW"/>
</dbReference>
<dbReference type="EMBL" id="RJJQ01000002">
    <property type="protein sequence ID" value="RNI24950.1"/>
    <property type="molecule type" value="Genomic_DNA"/>
</dbReference>
<comment type="subcellular location">
    <subcellularLocation>
        <location evidence="1">Cell membrane</location>
        <topology evidence="1">Multi-pass membrane protein</topology>
    </subcellularLocation>
</comment>
<dbReference type="PANTHER" id="PTHR14969:SF62">
    <property type="entry name" value="DECAPRENYLPHOSPHORYL-5-PHOSPHORIBOSE PHOSPHATASE RV3807C-RELATED"/>
    <property type="match status" value="1"/>
</dbReference>
<accession>A0A3M9MHA6</accession>
<dbReference type="CDD" id="cd01610">
    <property type="entry name" value="PAP2_like"/>
    <property type="match status" value="1"/>
</dbReference>
<evidence type="ECO:0000259" key="9">
    <source>
        <dbReference type="SMART" id="SM00014"/>
    </source>
</evidence>
<keyword evidence="5 8" id="KW-1133">Transmembrane helix</keyword>
<evidence type="ECO:0000313" key="10">
    <source>
        <dbReference type="EMBL" id="RNI24950.1"/>
    </source>
</evidence>
<comment type="caution">
    <text evidence="10">The sequence shown here is derived from an EMBL/GenBank/DDBJ whole genome shotgun (WGS) entry which is preliminary data.</text>
</comment>
<keyword evidence="4" id="KW-0378">Hydrolase</keyword>
<dbReference type="Pfam" id="PF01569">
    <property type="entry name" value="PAP2"/>
    <property type="match status" value="1"/>
</dbReference>
<evidence type="ECO:0000256" key="8">
    <source>
        <dbReference type="SAM" id="Phobius"/>
    </source>
</evidence>
<feature type="domain" description="Phosphatidic acid phosphatase type 2/haloperoxidase" evidence="9">
    <location>
        <begin position="153"/>
        <end position="264"/>
    </location>
</feature>
<proteinExistence type="predicted"/>
<dbReference type="SMART" id="SM00014">
    <property type="entry name" value="acidPPc"/>
    <property type="match status" value="1"/>
</dbReference>
<dbReference type="AlphaFoldDB" id="A0A3M9MHA6"/>
<feature type="transmembrane region" description="Helical" evidence="8">
    <location>
        <begin position="225"/>
        <end position="243"/>
    </location>
</feature>
<feature type="compositionally biased region" description="Basic residues" evidence="7">
    <location>
        <begin position="41"/>
        <end position="50"/>
    </location>
</feature>
<evidence type="ECO:0000256" key="1">
    <source>
        <dbReference type="ARBA" id="ARBA00004651"/>
    </source>
</evidence>
<dbReference type="InterPro" id="IPR000326">
    <property type="entry name" value="PAP2/HPO"/>
</dbReference>
<dbReference type="InterPro" id="IPR036938">
    <property type="entry name" value="PAP2/HPO_sf"/>
</dbReference>
<dbReference type="PANTHER" id="PTHR14969">
    <property type="entry name" value="SPHINGOSINE-1-PHOSPHATE PHOSPHOHYDROLASE"/>
    <property type="match status" value="1"/>
</dbReference>
<reference evidence="10 11" key="1">
    <citation type="submission" date="2018-11" db="EMBL/GenBank/DDBJ databases">
        <title>Draft genome of Simplicispira Flexivirga sp. BO-16.</title>
        <authorList>
            <person name="Im W.T."/>
        </authorList>
    </citation>
    <scope>NUCLEOTIDE SEQUENCE [LARGE SCALE GENOMIC DNA]</scope>
    <source>
        <strain evidence="10 11">BO-16</strain>
    </source>
</reference>
<evidence type="ECO:0000256" key="3">
    <source>
        <dbReference type="ARBA" id="ARBA00022692"/>
    </source>
</evidence>
<dbReference type="Gene3D" id="1.20.144.10">
    <property type="entry name" value="Phosphatidic acid phosphatase type 2/haloperoxidase"/>
    <property type="match status" value="2"/>
</dbReference>
<keyword evidence="11" id="KW-1185">Reference proteome</keyword>
<sequence>MRTDRHRAIGGILHGGHLRAPCGARSHAAGSKVSLPTRERWQRHHAHRSRSPAALRTLSARKGLAGGSTRPAGRTERKATPTLMFSEALTISTYDGARIDGSLFRDVTQFARHTHWLNTAAEAWTTYSIGLFVILLLVGWWISRRYGDRQMTTALVAPIGVAVAFLVTEVIKNQFGELRPCRSVPHAFIVETCPAPTDYAMPSGHTTFAAAVAVALFFVNRRLGVIAALLAILEAISRVYVGAHYPHDVIAAMVVAVVVVLITSPLLSRLLQRVVGRARRGPLHGLLSTRGAG</sequence>
<name>A0A3M9MHA6_9MICO</name>
<feature type="transmembrane region" description="Helical" evidence="8">
    <location>
        <begin position="249"/>
        <end position="271"/>
    </location>
</feature>
<keyword evidence="2" id="KW-1003">Cell membrane</keyword>
<feature type="transmembrane region" description="Helical" evidence="8">
    <location>
        <begin position="124"/>
        <end position="142"/>
    </location>
</feature>
<evidence type="ECO:0000256" key="7">
    <source>
        <dbReference type="SAM" id="MobiDB-lite"/>
    </source>
</evidence>
<evidence type="ECO:0000256" key="4">
    <source>
        <dbReference type="ARBA" id="ARBA00022801"/>
    </source>
</evidence>
<organism evidence="10 11">
    <name type="scientific">Flexivirga caeni</name>
    <dbReference type="NCBI Taxonomy" id="2294115"/>
    <lineage>
        <taxon>Bacteria</taxon>
        <taxon>Bacillati</taxon>
        <taxon>Actinomycetota</taxon>
        <taxon>Actinomycetes</taxon>
        <taxon>Micrococcales</taxon>
        <taxon>Dermacoccaceae</taxon>
        <taxon>Flexivirga</taxon>
    </lineage>
</organism>
<evidence type="ECO:0000313" key="11">
    <source>
        <dbReference type="Proteomes" id="UP000271678"/>
    </source>
</evidence>
<evidence type="ECO:0000256" key="2">
    <source>
        <dbReference type="ARBA" id="ARBA00022475"/>
    </source>
</evidence>
<dbReference type="SUPFAM" id="SSF48317">
    <property type="entry name" value="Acid phosphatase/Vanadium-dependent haloperoxidase"/>
    <property type="match status" value="1"/>
</dbReference>
<dbReference type="GO" id="GO:0005886">
    <property type="term" value="C:plasma membrane"/>
    <property type="evidence" value="ECO:0007669"/>
    <property type="project" value="UniProtKB-SubCell"/>
</dbReference>
<dbReference type="Proteomes" id="UP000271678">
    <property type="component" value="Unassembled WGS sequence"/>
</dbReference>
<keyword evidence="6 8" id="KW-0472">Membrane</keyword>
<keyword evidence="3 8" id="KW-0812">Transmembrane</keyword>
<gene>
    <name evidence="10" type="ORF">EFY87_03910</name>
</gene>
<feature type="region of interest" description="Disordered" evidence="7">
    <location>
        <begin position="23"/>
        <end position="53"/>
    </location>
</feature>